<proteinExistence type="predicted"/>
<dbReference type="HOGENOM" id="CLU_1991748_0_0_0"/>
<dbReference type="eggNOG" id="COG3328">
    <property type="taxonomic scope" value="Bacteria"/>
</dbReference>
<gene>
    <name evidence="1" type="ordered locus">wcw_1883</name>
</gene>
<dbReference type="KEGG" id="wch:wcw_1883"/>
<protein>
    <submittedName>
        <fullName evidence="1">Transposase</fullName>
    </submittedName>
</protein>
<dbReference type="Proteomes" id="UP000001505">
    <property type="component" value="Chromosome"/>
</dbReference>
<keyword evidence="2" id="KW-1185">Reference proteome</keyword>
<evidence type="ECO:0000313" key="2">
    <source>
        <dbReference type="Proteomes" id="UP000001505"/>
    </source>
</evidence>
<evidence type="ECO:0000313" key="1">
    <source>
        <dbReference type="EMBL" id="ADI39221.1"/>
    </source>
</evidence>
<accession>D6YT26</accession>
<organism evidence="1 2">
    <name type="scientific">Waddlia chondrophila (strain ATCC VR-1470 / WSU 86-1044)</name>
    <dbReference type="NCBI Taxonomy" id="716544"/>
    <lineage>
        <taxon>Bacteria</taxon>
        <taxon>Pseudomonadati</taxon>
        <taxon>Chlamydiota</taxon>
        <taxon>Chlamydiia</taxon>
        <taxon>Parachlamydiales</taxon>
        <taxon>Waddliaceae</taxon>
        <taxon>Waddlia</taxon>
    </lineage>
</organism>
<dbReference type="STRING" id="716544.wcw_1883"/>
<dbReference type="EMBL" id="CP001928">
    <property type="protein sequence ID" value="ADI39221.1"/>
    <property type="molecule type" value="Genomic_DNA"/>
</dbReference>
<dbReference type="AlphaFoldDB" id="D6YT26"/>
<sequence>MKNDVIFLDKFHATSEMNSLLEQTLREGARLLLQQAIENEVNEYLESMKGRRDFEGRKQFVRNGYLPEREVQTGIGPISVKQPRMTCSPEIGPYKIRGLCKLLTTKRNTSHEKKIFGRTNNKCSQ</sequence>
<name>D6YT26_WADCW</name>
<reference evidence="1 2" key="1">
    <citation type="journal article" date="2010" name="PLoS ONE">
        <title>The Waddlia genome: a window into chlamydial biology.</title>
        <authorList>
            <person name="Bertelli C."/>
            <person name="Collyn F."/>
            <person name="Croxatto A."/>
            <person name="Ruckert C."/>
            <person name="Polkinghorne A."/>
            <person name="Kebbi-Beghdadi C."/>
            <person name="Goesmann A."/>
            <person name="Vaughan L."/>
            <person name="Greub G."/>
        </authorList>
    </citation>
    <scope>NUCLEOTIDE SEQUENCE [LARGE SCALE GENOMIC DNA]</scope>
    <source>
        <strain evidence="2">ATCC VR-1470 / WSU 86-1044</strain>
    </source>
</reference>